<organism evidence="1 2">
    <name type="scientific">Anaerococcus porci</name>
    <dbReference type="NCBI Taxonomy" id="2652269"/>
    <lineage>
        <taxon>Bacteria</taxon>
        <taxon>Bacillati</taxon>
        <taxon>Bacillota</taxon>
        <taxon>Tissierellia</taxon>
        <taxon>Tissierellales</taxon>
        <taxon>Peptoniphilaceae</taxon>
        <taxon>Anaerococcus</taxon>
    </lineage>
</organism>
<proteinExistence type="predicted"/>
<evidence type="ECO:0000313" key="2">
    <source>
        <dbReference type="Proteomes" id="UP000441925"/>
    </source>
</evidence>
<dbReference type="GO" id="GO:0016740">
    <property type="term" value="F:transferase activity"/>
    <property type="evidence" value="ECO:0007669"/>
    <property type="project" value="UniProtKB-KW"/>
</dbReference>
<dbReference type="Gene3D" id="3.40.50.2000">
    <property type="entry name" value="Glycogen Phosphorylase B"/>
    <property type="match status" value="1"/>
</dbReference>
<accession>A0A6N7VS60</accession>
<dbReference type="EMBL" id="VULQ01000004">
    <property type="protein sequence ID" value="MSS77682.1"/>
    <property type="molecule type" value="Genomic_DNA"/>
</dbReference>
<keyword evidence="1" id="KW-0808">Transferase</keyword>
<comment type="caution">
    <text evidence="1">The sequence shown here is derived from an EMBL/GenBank/DDBJ whole genome shotgun (WGS) entry which is preliminary data.</text>
</comment>
<dbReference type="SUPFAM" id="SSF53756">
    <property type="entry name" value="UDP-Glycosyltransferase/glycogen phosphorylase"/>
    <property type="match status" value="1"/>
</dbReference>
<dbReference type="Proteomes" id="UP000441925">
    <property type="component" value="Unassembled WGS sequence"/>
</dbReference>
<dbReference type="RefSeq" id="WP_154540058.1">
    <property type="nucleotide sequence ID" value="NZ_VULQ01000004.1"/>
</dbReference>
<evidence type="ECO:0000313" key="1">
    <source>
        <dbReference type="EMBL" id="MSS77682.1"/>
    </source>
</evidence>
<sequence>MKIITVLIGDPYGYPPVLNLLHAFEYLKIKNTLITTKSRKDLREDFKYTTIKQLNIDYEGIKSPINKMISLFKWRSNIWNLINSYYEEDTIIWVITDVSLKILGDKITGKNFVLHLLELSEDIRYYYKLSFLKMNTNKIGNSAKMIVVPEYNRAHITKALWGLNELPFILPNKPFNNVRISKNSNISDYNAKKVIEKIGNKKIILYQGIISPERPLNAFIDAVDKFNGKYAFVIMSGGKNIYGNHNSDNYYFIPFVTPPLHLEITSHAHIGVLSYTPTENTGYSKLNTLYCAPNKTFEYSKFGIPMLGNNIPGLKFLFETKNCGICFDKFTEDCISQAIKTLEDNFKDYSINSLNYYNNCNYTEILKELFKILERQILNEKNTNSFAL</sequence>
<reference evidence="1 2" key="1">
    <citation type="submission" date="2019-08" db="EMBL/GenBank/DDBJ databases">
        <title>In-depth cultivation of the pig gut microbiome towards novel bacterial diversity and tailored functional studies.</title>
        <authorList>
            <person name="Wylensek D."/>
            <person name="Hitch T.C.A."/>
            <person name="Clavel T."/>
        </authorList>
    </citation>
    <scope>NUCLEOTIDE SEQUENCE [LARGE SCALE GENOMIC DNA]</scope>
    <source>
        <strain evidence="1 2">WCA-380-WT-2B</strain>
    </source>
</reference>
<keyword evidence="2" id="KW-1185">Reference proteome</keyword>
<dbReference type="AlphaFoldDB" id="A0A6N7VS60"/>
<protein>
    <submittedName>
        <fullName evidence="1">Glycosyltransferase family 4 protein</fullName>
    </submittedName>
</protein>
<name>A0A6N7VS60_9FIRM</name>
<gene>
    <name evidence="1" type="ORF">FYJ26_04540</name>
</gene>